<feature type="transmembrane region" description="Helical" evidence="2">
    <location>
        <begin position="20"/>
        <end position="40"/>
    </location>
</feature>
<feature type="compositionally biased region" description="Low complexity" evidence="1">
    <location>
        <begin position="153"/>
        <end position="168"/>
    </location>
</feature>
<accession>A0A660CJ11</accession>
<keyword evidence="2" id="KW-0472">Membrane</keyword>
<dbReference type="AlphaFoldDB" id="A0A660CJ11"/>
<feature type="transmembrane region" description="Helical" evidence="2">
    <location>
        <begin position="81"/>
        <end position="102"/>
    </location>
</feature>
<gene>
    <name evidence="3" type="ORF">JD82_03706</name>
</gene>
<evidence type="ECO:0000256" key="2">
    <source>
        <dbReference type="SAM" id="Phobius"/>
    </source>
</evidence>
<dbReference type="RefSeq" id="WP_030530072.1">
    <property type="nucleotide sequence ID" value="NZ_JOIJ01000001.1"/>
</dbReference>
<name>A0A660CJ11_9PSEU</name>
<dbReference type="EMBL" id="VLJV01000001">
    <property type="protein sequence ID" value="TWH21837.1"/>
    <property type="molecule type" value="Genomic_DNA"/>
</dbReference>
<keyword evidence="4" id="KW-1185">Reference proteome</keyword>
<proteinExistence type="predicted"/>
<comment type="caution">
    <text evidence="3">The sequence shown here is derived from an EMBL/GenBank/DDBJ whole genome shotgun (WGS) entry which is preliminary data.</text>
</comment>
<feature type="region of interest" description="Disordered" evidence="1">
    <location>
        <begin position="122"/>
        <end position="180"/>
    </location>
</feature>
<evidence type="ECO:0008006" key="5">
    <source>
        <dbReference type="Google" id="ProtNLM"/>
    </source>
</evidence>
<sequence length="180" mass="19219">MDADTRGARLLNARLIKERIQAVGCAIVGVGMIVLGIFSLNDDEVMCGSQAMEAGEVCEETKNGEVTAERGLEEQADDNTLTGWLITGGGVAMIVGSSFWAVGAFTRKKRVTADEAAAGLTPATVHKARKENGTPPQQQAYAHAAPQYPPQPGHSQPSQPHQPQNSHQPYPPPAPYQPHR</sequence>
<evidence type="ECO:0000313" key="3">
    <source>
        <dbReference type="EMBL" id="TWH21837.1"/>
    </source>
</evidence>
<dbReference type="OrthoDB" id="3701199at2"/>
<keyword evidence="2" id="KW-1133">Transmembrane helix</keyword>
<feature type="compositionally biased region" description="Low complexity" evidence="1">
    <location>
        <begin position="135"/>
        <end position="146"/>
    </location>
</feature>
<evidence type="ECO:0000256" key="1">
    <source>
        <dbReference type="SAM" id="MobiDB-lite"/>
    </source>
</evidence>
<feature type="compositionally biased region" description="Pro residues" evidence="1">
    <location>
        <begin position="169"/>
        <end position="180"/>
    </location>
</feature>
<protein>
    <recommendedName>
        <fullName evidence="5">Transmembrane protein</fullName>
    </recommendedName>
</protein>
<keyword evidence="2" id="KW-0812">Transmembrane</keyword>
<organism evidence="3 4">
    <name type="scientific">Prauserella rugosa</name>
    <dbReference type="NCBI Taxonomy" id="43354"/>
    <lineage>
        <taxon>Bacteria</taxon>
        <taxon>Bacillati</taxon>
        <taxon>Actinomycetota</taxon>
        <taxon>Actinomycetes</taxon>
        <taxon>Pseudonocardiales</taxon>
        <taxon>Pseudonocardiaceae</taxon>
        <taxon>Prauserella</taxon>
    </lineage>
</organism>
<dbReference type="Proteomes" id="UP000317303">
    <property type="component" value="Unassembled WGS sequence"/>
</dbReference>
<evidence type="ECO:0000313" key="4">
    <source>
        <dbReference type="Proteomes" id="UP000317303"/>
    </source>
</evidence>
<reference evidence="3 4" key="1">
    <citation type="submission" date="2019-07" db="EMBL/GenBank/DDBJ databases">
        <title>R&amp;d 2014.</title>
        <authorList>
            <person name="Klenk H.-P."/>
        </authorList>
    </citation>
    <scope>NUCLEOTIDE SEQUENCE [LARGE SCALE GENOMIC DNA]</scope>
    <source>
        <strain evidence="3 4">DSM 43194</strain>
    </source>
</reference>